<dbReference type="InterPro" id="IPR036028">
    <property type="entry name" value="SH3-like_dom_sf"/>
</dbReference>
<dbReference type="GO" id="GO:0005085">
    <property type="term" value="F:guanyl-nucleotide exchange factor activity"/>
    <property type="evidence" value="ECO:0007669"/>
    <property type="project" value="InterPro"/>
</dbReference>
<organism evidence="2 3">
    <name type="scientific">Limosa lapponica baueri</name>
    <dbReference type="NCBI Taxonomy" id="1758121"/>
    <lineage>
        <taxon>Eukaryota</taxon>
        <taxon>Metazoa</taxon>
        <taxon>Chordata</taxon>
        <taxon>Craniata</taxon>
        <taxon>Vertebrata</taxon>
        <taxon>Euteleostomi</taxon>
        <taxon>Archelosauria</taxon>
        <taxon>Archosauria</taxon>
        <taxon>Dinosauria</taxon>
        <taxon>Saurischia</taxon>
        <taxon>Theropoda</taxon>
        <taxon>Coelurosauria</taxon>
        <taxon>Aves</taxon>
        <taxon>Neognathae</taxon>
        <taxon>Neoaves</taxon>
        <taxon>Charadriiformes</taxon>
        <taxon>Scolopacidae</taxon>
        <taxon>Limosa</taxon>
    </lineage>
</organism>
<dbReference type="Gene3D" id="2.30.30.40">
    <property type="entry name" value="SH3 Domains"/>
    <property type="match status" value="1"/>
</dbReference>
<protein>
    <submittedName>
        <fullName evidence="2">Ephexin-1</fullName>
    </submittedName>
</protein>
<accession>A0A2I0SZM4</accession>
<keyword evidence="3" id="KW-1185">Reference proteome</keyword>
<reference evidence="3" key="2">
    <citation type="submission" date="2017-12" db="EMBL/GenBank/DDBJ databases">
        <title>Genome sequence of the Bar-tailed Godwit (Limosa lapponica baueri).</title>
        <authorList>
            <person name="Lima N.C.B."/>
            <person name="Parody-Merino A.M."/>
            <person name="Battley P.F."/>
            <person name="Fidler A.E."/>
            <person name="Prosdocimi F."/>
        </authorList>
    </citation>
    <scope>NUCLEOTIDE SEQUENCE [LARGE SCALE GENOMIC DNA]</scope>
</reference>
<feature type="compositionally biased region" description="Low complexity" evidence="1">
    <location>
        <begin position="98"/>
        <end position="109"/>
    </location>
</feature>
<dbReference type="InterPro" id="IPR047271">
    <property type="entry name" value="Ephexin-like"/>
</dbReference>
<dbReference type="OrthoDB" id="27593at2759"/>
<dbReference type="PANTHER" id="PTHR12845:SF8">
    <property type="entry name" value="EPHEXIN-1"/>
    <property type="match status" value="1"/>
</dbReference>
<sequence>MKRWMISLAPNRRTKFVSFTSRLVDCPQIQCVHPYVAQQPDELSLELADVLNILDKTDDGTGDGLRLGGSPCVRVGSTVGRWLSSRQEGPPARRNPGISITAESAIASS</sequence>
<dbReference type="SUPFAM" id="SSF50044">
    <property type="entry name" value="SH3-domain"/>
    <property type="match status" value="1"/>
</dbReference>
<name>A0A2I0SZM4_LIMLA</name>
<dbReference type="PANTHER" id="PTHR12845">
    <property type="entry name" value="GUANINE NUCLEOTIDE EXCHANGE FACTOR"/>
    <property type="match status" value="1"/>
</dbReference>
<gene>
    <name evidence="2" type="ORF">llap_22691</name>
</gene>
<evidence type="ECO:0000256" key="1">
    <source>
        <dbReference type="SAM" id="MobiDB-lite"/>
    </source>
</evidence>
<evidence type="ECO:0000313" key="3">
    <source>
        <dbReference type="Proteomes" id="UP000233556"/>
    </source>
</evidence>
<feature type="region of interest" description="Disordered" evidence="1">
    <location>
        <begin position="83"/>
        <end position="109"/>
    </location>
</feature>
<evidence type="ECO:0000313" key="2">
    <source>
        <dbReference type="EMBL" id="PKU27005.1"/>
    </source>
</evidence>
<proteinExistence type="predicted"/>
<reference evidence="3" key="1">
    <citation type="submission" date="2017-11" db="EMBL/GenBank/DDBJ databases">
        <authorList>
            <person name="Lima N.C."/>
            <person name="Parody-Merino A.M."/>
            <person name="Battley P.F."/>
            <person name="Fidler A.E."/>
            <person name="Prosdocimi F."/>
        </authorList>
    </citation>
    <scope>NUCLEOTIDE SEQUENCE [LARGE SCALE GENOMIC DNA]</scope>
</reference>
<dbReference type="AlphaFoldDB" id="A0A2I0SZM4"/>
<dbReference type="Proteomes" id="UP000233556">
    <property type="component" value="Unassembled WGS sequence"/>
</dbReference>
<dbReference type="EMBL" id="KZ533040">
    <property type="protein sequence ID" value="PKU27005.1"/>
    <property type="molecule type" value="Genomic_DNA"/>
</dbReference>